<dbReference type="RefSeq" id="WP_079715588.1">
    <property type="nucleotide sequence ID" value="NZ_FUYS01000002.1"/>
</dbReference>
<dbReference type="InterPro" id="IPR000834">
    <property type="entry name" value="Peptidase_M14"/>
</dbReference>
<keyword evidence="5" id="KW-0862">Zinc</keyword>
<evidence type="ECO:0000313" key="10">
    <source>
        <dbReference type="Proteomes" id="UP000190541"/>
    </source>
</evidence>
<keyword evidence="3" id="KW-0645">Protease</keyword>
<dbReference type="OrthoDB" id="9758209at2"/>
<dbReference type="Proteomes" id="UP000190541">
    <property type="component" value="Unassembled WGS sequence"/>
</dbReference>
<dbReference type="GO" id="GO:0006508">
    <property type="term" value="P:proteolysis"/>
    <property type="evidence" value="ECO:0007669"/>
    <property type="project" value="UniProtKB-KW"/>
</dbReference>
<protein>
    <submittedName>
        <fullName evidence="9">Zinc carboxypeptidase</fullName>
    </submittedName>
</protein>
<proteinExistence type="inferred from homology"/>
<comment type="similarity">
    <text evidence="2">Belongs to the peptidase M14 family.</text>
</comment>
<evidence type="ECO:0000256" key="7">
    <source>
        <dbReference type="SAM" id="SignalP"/>
    </source>
</evidence>
<dbReference type="Gene3D" id="3.40.630.10">
    <property type="entry name" value="Zn peptidases"/>
    <property type="match status" value="1"/>
</dbReference>
<keyword evidence="4" id="KW-0378">Hydrolase</keyword>
<feature type="signal peptide" evidence="7">
    <location>
        <begin position="1"/>
        <end position="21"/>
    </location>
</feature>
<evidence type="ECO:0000256" key="4">
    <source>
        <dbReference type="ARBA" id="ARBA00022801"/>
    </source>
</evidence>
<dbReference type="EMBL" id="FUYS01000002">
    <property type="protein sequence ID" value="SKB35532.1"/>
    <property type="molecule type" value="Genomic_DNA"/>
</dbReference>
<evidence type="ECO:0000256" key="3">
    <source>
        <dbReference type="ARBA" id="ARBA00022670"/>
    </source>
</evidence>
<organism evidence="9 10">
    <name type="scientific">Parapedobacter luteus</name>
    <dbReference type="NCBI Taxonomy" id="623280"/>
    <lineage>
        <taxon>Bacteria</taxon>
        <taxon>Pseudomonadati</taxon>
        <taxon>Bacteroidota</taxon>
        <taxon>Sphingobacteriia</taxon>
        <taxon>Sphingobacteriales</taxon>
        <taxon>Sphingobacteriaceae</taxon>
        <taxon>Parapedobacter</taxon>
    </lineage>
</organism>
<dbReference type="Pfam" id="PF00246">
    <property type="entry name" value="Peptidase_M14"/>
    <property type="match status" value="1"/>
</dbReference>
<dbReference type="STRING" id="623280.SAMN05660226_00859"/>
<evidence type="ECO:0000256" key="5">
    <source>
        <dbReference type="ARBA" id="ARBA00022833"/>
    </source>
</evidence>
<sequence>MLRRITVSLLVFILAGMQVLAQHIPSPKEHFGFAIGDDYMLANYTQSEAYFKKIAALSNRVKMEFTGKTSEGRDMHLIIISSPDNLAKIDTYKEISRKLARAEMTEAEAKELSLAGKPVVWIDGGLHSTEVVATHQLFETFYQLVSRNDPENLRILDEVVILLFHCNPDGQELVSNWYMQQQDPLKRNKNTPVLYHKYVGHDNNRDFYMNNLIETTIISRLQYIDWNPQIIYNHHQSAPAGAVVAGPPYRDPFNYVLDPLLMTGIDGVASAMINRLNLEKKPGYTRLSGSVFSTWWNGGLRTTPYYHNSIGILTEIIGDPTPSSVPLITERLIPNNGTPNPVTPQAWNFKRSIDYSVSLNYAILDYASRFGDELLFNMYAMGRNSIERGNSDYWPLKPSYVAKIESTYKADKAANKVQTEELEQSARYASRDNIPASYFDKVFSDPELRDPRGYIIPANQADFPSAVQFVNALIKSGILIHKATSDFTVAGKSYPAGSYVVKTAQAFRPHVLDMFEPQDHPNDFAYPGGPPIRPYDAAGWTLAYQFGIDFDRIQDAFDGPFEAIPYGQIQTPPAQTVAKSSAGFLLSSEVNNAFVAVNNLLAAGINVSRIQETYNGAPAGSFYVPANGLPILQKAADTLGIKPIPVDRKPGNLTAIKPRRIALFDNYGGSMPSGWVRWMLEQYHFDNFSLIFPQEIDNGGLIDKYDIILFIGGGIPPVSASGGAGMRGGRGPNLEDIPEKYHHMVGNITVDKSIPQLRAFVEAGGTLFTVGSSTALAYHLGLPVKNALVEVDDDGRERPLRGEQYYAPGSIHQVFADTTDPAGWGMPEIVNVMSSNSPVFRLDQDAKNQGIKPLAWYGDSNPLLSGWIWGADYLKNGITAFTASVGKGTFYAFGPEITFRAQPHGTFKWLFNQLYATK</sequence>
<evidence type="ECO:0000256" key="1">
    <source>
        <dbReference type="ARBA" id="ARBA00001947"/>
    </source>
</evidence>
<feature type="chain" id="PRO_5013364024" evidence="7">
    <location>
        <begin position="22"/>
        <end position="918"/>
    </location>
</feature>
<dbReference type="GO" id="GO:0008270">
    <property type="term" value="F:zinc ion binding"/>
    <property type="evidence" value="ECO:0007669"/>
    <property type="project" value="InterPro"/>
</dbReference>
<evidence type="ECO:0000313" key="9">
    <source>
        <dbReference type="EMBL" id="SKB35532.1"/>
    </source>
</evidence>
<dbReference type="SUPFAM" id="SSF53187">
    <property type="entry name" value="Zn-dependent exopeptidases"/>
    <property type="match status" value="1"/>
</dbReference>
<dbReference type="GO" id="GO:0005615">
    <property type="term" value="C:extracellular space"/>
    <property type="evidence" value="ECO:0007669"/>
    <property type="project" value="TreeGrafter"/>
</dbReference>
<feature type="domain" description="Peptidase M14" evidence="8">
    <location>
        <begin position="49"/>
        <end position="208"/>
    </location>
</feature>
<accession>A0A1T5AKJ8</accession>
<dbReference type="PANTHER" id="PTHR11705">
    <property type="entry name" value="PROTEASE FAMILY M14 CARBOXYPEPTIDASE A,B"/>
    <property type="match status" value="1"/>
</dbReference>
<keyword evidence="10" id="KW-1185">Reference proteome</keyword>
<evidence type="ECO:0000259" key="8">
    <source>
        <dbReference type="Pfam" id="PF00246"/>
    </source>
</evidence>
<dbReference type="CDD" id="cd06240">
    <property type="entry name" value="M14-like"/>
    <property type="match status" value="1"/>
</dbReference>
<keyword evidence="6" id="KW-0482">Metalloprotease</keyword>
<keyword evidence="7" id="KW-0732">Signal</keyword>
<dbReference type="AlphaFoldDB" id="A0A1T5AKJ8"/>
<dbReference type="GO" id="GO:0004181">
    <property type="term" value="F:metallocarboxypeptidase activity"/>
    <property type="evidence" value="ECO:0007669"/>
    <property type="project" value="InterPro"/>
</dbReference>
<reference evidence="9 10" key="1">
    <citation type="submission" date="2017-02" db="EMBL/GenBank/DDBJ databases">
        <authorList>
            <person name="Peterson S.W."/>
        </authorList>
    </citation>
    <scope>NUCLEOTIDE SEQUENCE [LARGE SCALE GENOMIC DNA]</scope>
    <source>
        <strain evidence="9 10">DSM 22899</strain>
    </source>
</reference>
<name>A0A1T5AKJ8_9SPHI</name>
<gene>
    <name evidence="9" type="ORF">SAMN05660226_00859</name>
</gene>
<dbReference type="PANTHER" id="PTHR11705:SF143">
    <property type="entry name" value="SLL0236 PROTEIN"/>
    <property type="match status" value="1"/>
</dbReference>
<evidence type="ECO:0000256" key="2">
    <source>
        <dbReference type="ARBA" id="ARBA00005988"/>
    </source>
</evidence>
<evidence type="ECO:0000256" key="6">
    <source>
        <dbReference type="ARBA" id="ARBA00023049"/>
    </source>
</evidence>
<keyword evidence="9" id="KW-0121">Carboxypeptidase</keyword>
<comment type="cofactor">
    <cofactor evidence="1">
        <name>Zn(2+)</name>
        <dbReference type="ChEBI" id="CHEBI:29105"/>
    </cofactor>
</comment>